<gene>
    <name evidence="1" type="ORF">CP98_04981</name>
</gene>
<name>A0A084E6D4_SPHYA</name>
<evidence type="ECO:0000313" key="1">
    <source>
        <dbReference type="EMBL" id="KEZ13526.1"/>
    </source>
</evidence>
<dbReference type="Gene3D" id="3.40.50.1110">
    <property type="entry name" value="SGNH hydrolase"/>
    <property type="match status" value="1"/>
</dbReference>
<organism evidence="1 2">
    <name type="scientific">Sphingobium yanoikuyae</name>
    <name type="common">Sphingomonas yanoikuyae</name>
    <dbReference type="NCBI Taxonomy" id="13690"/>
    <lineage>
        <taxon>Bacteria</taxon>
        <taxon>Pseudomonadati</taxon>
        <taxon>Pseudomonadota</taxon>
        <taxon>Alphaproteobacteria</taxon>
        <taxon>Sphingomonadales</taxon>
        <taxon>Sphingomonadaceae</taxon>
        <taxon>Sphingobium</taxon>
    </lineage>
</organism>
<dbReference type="InterPro" id="IPR036514">
    <property type="entry name" value="SGNH_hydro_sf"/>
</dbReference>
<accession>A0A084E6D4</accession>
<dbReference type="AlphaFoldDB" id="A0A084E6D4"/>
<proteinExistence type="predicted"/>
<evidence type="ECO:0000313" key="2">
    <source>
        <dbReference type="Proteomes" id="UP000028534"/>
    </source>
</evidence>
<dbReference type="PATRIC" id="fig|13690.10.peg.5149"/>
<dbReference type="eggNOG" id="ENOG50333MI">
    <property type="taxonomic scope" value="Bacteria"/>
</dbReference>
<reference evidence="1 2" key="1">
    <citation type="submission" date="2014-03" db="EMBL/GenBank/DDBJ databases">
        <title>Genome sequence of Sphingobium yanoikuyae B1.</title>
        <authorList>
            <person name="Gan H.M."/>
            <person name="Gan H.Y."/>
            <person name="Savka M.A."/>
        </authorList>
    </citation>
    <scope>NUCLEOTIDE SEQUENCE [LARGE SCALE GENOMIC DNA]</scope>
    <source>
        <strain evidence="1 2">B1</strain>
    </source>
</reference>
<dbReference type="SUPFAM" id="SSF52266">
    <property type="entry name" value="SGNH hydrolase"/>
    <property type="match status" value="1"/>
</dbReference>
<comment type="caution">
    <text evidence="1">The sequence shown here is derived from an EMBL/GenBank/DDBJ whole genome shotgun (WGS) entry which is preliminary data.</text>
</comment>
<dbReference type="GO" id="GO:0016788">
    <property type="term" value="F:hydrolase activity, acting on ester bonds"/>
    <property type="evidence" value="ECO:0007669"/>
    <property type="project" value="UniProtKB-ARBA"/>
</dbReference>
<sequence length="1053" mass="112227">MSFQYFSGQVRGLRGPGLTSQQAADVAVAVAIGPTVEDHGARITAAEAALGSKASEAEFDAFVTAEAAANASLSNDIAAEITRAQSVEATLSGRVDLLDNNKLDKTTFDTFLDDEAEANQALYDRITDEITRATAAETNANARIDLLDEGKVDKTTYNAFVAAESAANQSLSNDIGAEITRAQGAEAGLQSDIDTEQAERTADVVALDARIDPIEALVPRYNDRAGDARPLFSTALTGDPLNRPIITAGSDEIVAGIGSVLRITGADTDDTSGFIDIVPRLAKPIYDGFVYRLTYRLRRAEDPTDPANNAVELRWQNLNANKASVSNARIGEAITPSVADGLVTYVFQIGKAGVHDNIDYTIPPSAVYGLPFIRVYGNGQQTDIVSIDVENITDTVVLLDENADVVADVADLRTDLTQTNADLAAEVARATGIEDQLRIDTDANRVDLTAEIARAEGVEQGLRVDVDVAQEGVDSLDGSVARLIPPTLANQPDWAELTIDSDDRPVGGFTKEGRYLAANVGRMSHLFGGMEDRFVPLIDLWAELTLDENGQFVRGTRVDGTSWVAKSGHLARTYGVADVPELVRTSEQSIGGVEIPEYIEMTVDSENRPVSAIDPYGRYYRADRGRMSHLFGGPEVGRSAPAVELWSDLTLDSDDRFVSGTRVDGSRWLAKRGVVTRDLRAGDLFSVSPLVQLWSALTLDKDGRFVSGTRLDGTRWIAQGGLVVRDGGSSGSSGAETLTAIAAYGDSTTNGDDLDSDGTLTPDWRAFRWTNLLAAELGLTVVNRGMNGHKTDQIAARAGGIRMTADVTGGSIPASGSVPLTNLSITDPLVLASGQDPYTFTVDLIADDGSAVHGTLSRTNSTTYSFARAVAGAAKTVTTADIVAVTGRTDMTVFAIFGAFTNDEPGNAGPALTAAQIAKLNGDYRSMATAAKAGFLCWGPLDRGYQERAGTFNGDFIREREAWLRAEFGANFMDIRGYLASPRALADAAIVQPGFVPATNADPQLDDAASVAANTIPPSFRYSGVHLNPLGHKLMARFIERVIRARFNLFVAS</sequence>
<protein>
    <submittedName>
        <fullName evidence="1">Uncharacterized protein</fullName>
    </submittedName>
</protein>
<dbReference type="Proteomes" id="UP000028534">
    <property type="component" value="Unassembled WGS sequence"/>
</dbReference>
<dbReference type="EMBL" id="JGVR01000058">
    <property type="protein sequence ID" value="KEZ13526.1"/>
    <property type="molecule type" value="Genomic_DNA"/>
</dbReference>